<reference evidence="2 3" key="1">
    <citation type="submission" date="2019-12" db="EMBL/GenBank/DDBJ databases">
        <title>Paenibacillus sp. nov. sp. isolated from soil.</title>
        <authorList>
            <person name="Kim J."/>
            <person name="Jeong S.E."/>
            <person name="Jung H.S."/>
            <person name="Jeon C.O."/>
        </authorList>
    </citation>
    <scope>NUCLEOTIDE SEQUENCE [LARGE SCALE GENOMIC DNA]</scope>
    <source>
        <strain evidence="2 3">5J-6</strain>
    </source>
</reference>
<sequence length="143" mass="15872">MNMLLAIIGGFLGLFVTGVAIYTAWMIHQLWRQQAAAPKALSQVEIAVSYFSRWTVMDYAMIGLFISGLLLLLAQLFAILRDQTGTTALFHFSYLLTGLILCVMGMLFLVVRLIVVLGFAQTGVLHRTFTVAPDHEHQPDNAN</sequence>
<comment type="caution">
    <text evidence="2">The sequence shown here is derived from an EMBL/GenBank/DDBJ whole genome shotgun (WGS) entry which is preliminary data.</text>
</comment>
<accession>A0A6L8V519</accession>
<gene>
    <name evidence="2" type="ORF">GQF01_24660</name>
</gene>
<evidence type="ECO:0000313" key="2">
    <source>
        <dbReference type="EMBL" id="MZQ85314.1"/>
    </source>
</evidence>
<dbReference type="RefSeq" id="WP_161409446.1">
    <property type="nucleotide sequence ID" value="NZ_WTUZ01000022.1"/>
</dbReference>
<protein>
    <submittedName>
        <fullName evidence="2">Uncharacterized protein</fullName>
    </submittedName>
</protein>
<organism evidence="2 3">
    <name type="scientific">Paenibacillus silvestris</name>
    <dbReference type="NCBI Taxonomy" id="2606219"/>
    <lineage>
        <taxon>Bacteria</taxon>
        <taxon>Bacillati</taxon>
        <taxon>Bacillota</taxon>
        <taxon>Bacilli</taxon>
        <taxon>Bacillales</taxon>
        <taxon>Paenibacillaceae</taxon>
        <taxon>Paenibacillus</taxon>
    </lineage>
</organism>
<dbReference type="EMBL" id="WTUZ01000022">
    <property type="protein sequence ID" value="MZQ85314.1"/>
    <property type="molecule type" value="Genomic_DNA"/>
</dbReference>
<evidence type="ECO:0000313" key="3">
    <source>
        <dbReference type="Proteomes" id="UP000481087"/>
    </source>
</evidence>
<evidence type="ECO:0000256" key="1">
    <source>
        <dbReference type="SAM" id="Phobius"/>
    </source>
</evidence>
<feature type="transmembrane region" description="Helical" evidence="1">
    <location>
        <begin position="59"/>
        <end position="80"/>
    </location>
</feature>
<keyword evidence="1" id="KW-0812">Transmembrane</keyword>
<keyword evidence="1" id="KW-1133">Transmembrane helix</keyword>
<feature type="transmembrane region" description="Helical" evidence="1">
    <location>
        <begin position="92"/>
        <end position="120"/>
    </location>
</feature>
<dbReference type="AlphaFoldDB" id="A0A6L8V519"/>
<name>A0A6L8V519_9BACL</name>
<keyword evidence="1" id="KW-0472">Membrane</keyword>
<dbReference type="Proteomes" id="UP000481087">
    <property type="component" value="Unassembled WGS sequence"/>
</dbReference>
<keyword evidence="3" id="KW-1185">Reference proteome</keyword>
<proteinExistence type="predicted"/>